<evidence type="ECO:0000313" key="2">
    <source>
        <dbReference type="EMBL" id="MQR01035.1"/>
    </source>
</evidence>
<dbReference type="RefSeq" id="WP_153234635.1">
    <property type="nucleotide sequence ID" value="NZ_WINI01000004.1"/>
</dbReference>
<protein>
    <submittedName>
        <fullName evidence="2">CoA-binding protein</fullName>
    </submittedName>
</protein>
<dbReference type="InterPro" id="IPR003781">
    <property type="entry name" value="CoA-bd"/>
</dbReference>
<dbReference type="AlphaFoldDB" id="A0A843YNJ1"/>
<dbReference type="PANTHER" id="PTHR33303">
    <property type="entry name" value="CYTOPLASMIC PROTEIN-RELATED"/>
    <property type="match status" value="1"/>
</dbReference>
<dbReference type="SUPFAM" id="SSF51735">
    <property type="entry name" value="NAD(P)-binding Rossmann-fold domains"/>
    <property type="match status" value="1"/>
</dbReference>
<dbReference type="EMBL" id="WINI01000004">
    <property type="protein sequence ID" value="MQR01035.1"/>
    <property type="molecule type" value="Genomic_DNA"/>
</dbReference>
<proteinExistence type="predicted"/>
<dbReference type="InterPro" id="IPR036291">
    <property type="entry name" value="NAD(P)-bd_dom_sf"/>
</dbReference>
<dbReference type="SMART" id="SM00881">
    <property type="entry name" value="CoA_binding"/>
    <property type="match status" value="1"/>
</dbReference>
<dbReference type="OrthoDB" id="9804695at2"/>
<name>A0A843YNJ1_9BURK</name>
<evidence type="ECO:0000313" key="3">
    <source>
        <dbReference type="Proteomes" id="UP000451565"/>
    </source>
</evidence>
<reference evidence="2 3" key="1">
    <citation type="submission" date="2019-10" db="EMBL/GenBank/DDBJ databases">
        <title>Glaciimonas soli sp. nov., a psychrophilic bacterium isolated from the forest soil of a high elevation mountain in Taiwan.</title>
        <authorList>
            <person name="Wang L.-T."/>
            <person name="Shieh W.Y."/>
        </authorList>
    </citation>
    <scope>NUCLEOTIDE SEQUENCE [LARGE SCALE GENOMIC DNA]</scope>
    <source>
        <strain evidence="2 3">GS1</strain>
    </source>
</reference>
<gene>
    <name evidence="2" type="ORF">GEV47_10110</name>
</gene>
<organism evidence="2 3">
    <name type="scientific">Glaciimonas soli</name>
    <dbReference type="NCBI Taxonomy" id="2590999"/>
    <lineage>
        <taxon>Bacteria</taxon>
        <taxon>Pseudomonadati</taxon>
        <taxon>Pseudomonadota</taxon>
        <taxon>Betaproteobacteria</taxon>
        <taxon>Burkholderiales</taxon>
        <taxon>Oxalobacteraceae</taxon>
        <taxon>Glaciimonas</taxon>
    </lineage>
</organism>
<dbReference type="PANTHER" id="PTHR33303:SF2">
    <property type="entry name" value="COA-BINDING DOMAIN-CONTAINING PROTEIN"/>
    <property type="match status" value="1"/>
</dbReference>
<dbReference type="Pfam" id="PF13380">
    <property type="entry name" value="CoA_binding_2"/>
    <property type="match status" value="1"/>
</dbReference>
<sequence length="147" mass="15903">MSATVNLTPASTDLPIIAVVGLSDKPHRASYSVSRYMQEHGYRIVPINPRHAGELILGEHCYANLFEAAKVLAAGDHKISIVNCFRKAEDIPPIVGEAIMIDADCIWMQLGISNQAAADKATKAGLQVVMDRCIKVEHALGNFHGVL</sequence>
<feature type="domain" description="CoA-binding" evidence="1">
    <location>
        <begin position="11"/>
        <end position="112"/>
    </location>
</feature>
<dbReference type="Proteomes" id="UP000451565">
    <property type="component" value="Unassembled WGS sequence"/>
</dbReference>
<comment type="caution">
    <text evidence="2">The sequence shown here is derived from an EMBL/GenBank/DDBJ whole genome shotgun (WGS) entry which is preliminary data.</text>
</comment>
<keyword evidence="3" id="KW-1185">Reference proteome</keyword>
<evidence type="ECO:0000259" key="1">
    <source>
        <dbReference type="SMART" id="SM00881"/>
    </source>
</evidence>
<dbReference type="Gene3D" id="3.40.50.720">
    <property type="entry name" value="NAD(P)-binding Rossmann-like Domain"/>
    <property type="match status" value="1"/>
</dbReference>
<accession>A0A843YNJ1</accession>